<dbReference type="AlphaFoldDB" id="A0A1V3G4A5"/>
<protein>
    <recommendedName>
        <fullName evidence="1">NERD domain-containing protein</fullName>
    </recommendedName>
</protein>
<proteinExistence type="predicted"/>
<dbReference type="Proteomes" id="UP000188597">
    <property type="component" value="Unassembled WGS sequence"/>
</dbReference>
<comment type="caution">
    <text evidence="2">The sequence shown here is derived from an EMBL/GenBank/DDBJ whole genome shotgun (WGS) entry which is preliminary data.</text>
</comment>
<gene>
    <name evidence="2" type="ORF">UN64_16285</name>
</gene>
<accession>A0A1V3G4A5</accession>
<dbReference type="InterPro" id="IPR011528">
    <property type="entry name" value="NERD"/>
</dbReference>
<dbReference type="PROSITE" id="PS50965">
    <property type="entry name" value="NERD"/>
    <property type="match status" value="1"/>
</dbReference>
<name>A0A1V3G4A5_9BACL</name>
<dbReference type="Pfam" id="PF08378">
    <property type="entry name" value="NERD"/>
    <property type="match status" value="1"/>
</dbReference>
<evidence type="ECO:0000313" key="3">
    <source>
        <dbReference type="Proteomes" id="UP000188597"/>
    </source>
</evidence>
<evidence type="ECO:0000259" key="1">
    <source>
        <dbReference type="PROSITE" id="PS50965"/>
    </source>
</evidence>
<reference evidence="2 3" key="1">
    <citation type="submission" date="2016-11" db="EMBL/GenBank/DDBJ databases">
        <authorList>
            <person name="Jaros S."/>
            <person name="Januszkiewicz K."/>
            <person name="Wedrychowicz H."/>
        </authorList>
    </citation>
    <scope>NUCLEOTIDE SEQUENCE [LARGE SCALE GENOMIC DNA]</scope>
    <source>
        <strain evidence="2 3">Con a/3</strain>
    </source>
</reference>
<sequence>MDTIFITSSFLTIVEVKNLTGSLFFDNRFSQLIRTYDDKRDSFSNPIEQVNRQKYHLSKILEQNKIPSVPIETLVVITHPSAIIDASPTYKEASEIVIKSSSLPHKFESLTSKYPTPILTQKQIKKLIKYLSKTSSLYNPDVCELFQINKDDLIRGVLCQSCTPSLMHYNRGSWYCSICHSSSKTAHIEALEDYACLISINITTKECRDYLKLSSNKQAYQILCSLNLPYTGNRKSRHYHLAPLLEKEH</sequence>
<dbReference type="EMBL" id="MQMF01000004">
    <property type="protein sequence ID" value="OOE09968.1"/>
    <property type="molecule type" value="Genomic_DNA"/>
</dbReference>
<evidence type="ECO:0000313" key="2">
    <source>
        <dbReference type="EMBL" id="OOE09968.1"/>
    </source>
</evidence>
<organism evidence="2 3">
    <name type="scientific">Fictibacillus arsenicus</name>
    <dbReference type="NCBI Taxonomy" id="255247"/>
    <lineage>
        <taxon>Bacteria</taxon>
        <taxon>Bacillati</taxon>
        <taxon>Bacillota</taxon>
        <taxon>Bacilli</taxon>
        <taxon>Bacillales</taxon>
        <taxon>Fictibacillaceae</taxon>
        <taxon>Fictibacillus</taxon>
    </lineage>
</organism>
<feature type="domain" description="NERD" evidence="1">
    <location>
        <begin position="1"/>
        <end position="80"/>
    </location>
</feature>